<dbReference type="AlphaFoldDB" id="A0A6J6DZW3"/>
<dbReference type="InterPro" id="IPR039121">
    <property type="entry name" value="NUDT19"/>
</dbReference>
<dbReference type="SUPFAM" id="SSF55811">
    <property type="entry name" value="Nudix"/>
    <property type="match status" value="1"/>
</dbReference>
<dbReference type="CDD" id="cd18870">
    <property type="entry name" value="NUDIX_AcylCoAdiphos_Nudt19"/>
    <property type="match status" value="1"/>
</dbReference>
<gene>
    <name evidence="9" type="ORF">UFOPK1493_02245</name>
</gene>
<feature type="region of interest" description="Disordered" evidence="7">
    <location>
        <begin position="25"/>
        <end position="53"/>
    </location>
</feature>
<reference evidence="9" key="1">
    <citation type="submission" date="2020-05" db="EMBL/GenBank/DDBJ databases">
        <authorList>
            <person name="Chiriac C."/>
            <person name="Salcher M."/>
            <person name="Ghai R."/>
            <person name="Kavagutti S V."/>
        </authorList>
    </citation>
    <scope>NUCLEOTIDE SEQUENCE</scope>
</reference>
<dbReference type="PANTHER" id="PTHR12318">
    <property type="entry name" value="TESTOSTERONE-REGULATED PROTEIN RP2"/>
    <property type="match status" value="1"/>
</dbReference>
<accession>A0A6J6DZW3</accession>
<evidence type="ECO:0000313" key="9">
    <source>
        <dbReference type="EMBL" id="CAB4568579.1"/>
    </source>
</evidence>
<dbReference type="EMBL" id="CAEZSR010000085">
    <property type="protein sequence ID" value="CAB4568579.1"/>
    <property type="molecule type" value="Genomic_DNA"/>
</dbReference>
<feature type="compositionally biased region" description="Low complexity" evidence="7">
    <location>
        <begin position="37"/>
        <end position="53"/>
    </location>
</feature>
<evidence type="ECO:0000256" key="7">
    <source>
        <dbReference type="SAM" id="MobiDB-lite"/>
    </source>
</evidence>
<dbReference type="GO" id="GO:0016818">
    <property type="term" value="F:hydrolase activity, acting on acid anhydrides, in phosphorus-containing anhydrides"/>
    <property type="evidence" value="ECO:0007669"/>
    <property type="project" value="InterPro"/>
</dbReference>
<sequence length="280" mass="29438">MSDPPTQEPVREAVPVKPAATVMLVRDRDPDDGGDVGADVGADAGADAGTDAGADAESGGIEVFMLRRTLNAVFGSGMYVFPGGKVETHDGEDVERAHRLAAIRECFEEAGVLLARDASGATVTDGHPALAHRVGVHAGDVDLLALCDEHGLVPAVDELAWVAHWITPKGEGARRFDTRFYLAPAPAGQHSEHDDNETIASMWVTPSDALARARAGELTMMPPTVANLEFLAGFGTVAEAMAHARELPPPPCILPKIVFVDGRIAGIKLPGDPGYDDIQD</sequence>
<comment type="cofactor">
    <cofactor evidence="2">
        <name>Mg(2+)</name>
        <dbReference type="ChEBI" id="CHEBI:18420"/>
    </cofactor>
</comment>
<dbReference type="Gene3D" id="3.90.79.10">
    <property type="entry name" value="Nucleoside Triphosphate Pyrophosphohydrolase"/>
    <property type="match status" value="1"/>
</dbReference>
<keyword evidence="4" id="KW-0378">Hydrolase</keyword>
<dbReference type="GO" id="GO:0046872">
    <property type="term" value="F:metal ion binding"/>
    <property type="evidence" value="ECO:0007669"/>
    <property type="project" value="UniProtKB-KW"/>
</dbReference>
<evidence type="ECO:0000256" key="5">
    <source>
        <dbReference type="ARBA" id="ARBA00022842"/>
    </source>
</evidence>
<dbReference type="InterPro" id="IPR000086">
    <property type="entry name" value="NUDIX_hydrolase_dom"/>
</dbReference>
<evidence type="ECO:0000256" key="4">
    <source>
        <dbReference type="ARBA" id="ARBA00022801"/>
    </source>
</evidence>
<feature type="domain" description="Nudix hydrolase" evidence="8">
    <location>
        <begin position="15"/>
        <end position="226"/>
    </location>
</feature>
<dbReference type="PROSITE" id="PS51462">
    <property type="entry name" value="NUDIX"/>
    <property type="match status" value="1"/>
</dbReference>
<organism evidence="9">
    <name type="scientific">freshwater metagenome</name>
    <dbReference type="NCBI Taxonomy" id="449393"/>
    <lineage>
        <taxon>unclassified sequences</taxon>
        <taxon>metagenomes</taxon>
        <taxon>ecological metagenomes</taxon>
    </lineage>
</organism>
<evidence type="ECO:0000256" key="2">
    <source>
        <dbReference type="ARBA" id="ARBA00001946"/>
    </source>
</evidence>
<keyword evidence="5" id="KW-0460">Magnesium</keyword>
<keyword evidence="3" id="KW-0479">Metal-binding</keyword>
<evidence type="ECO:0000259" key="8">
    <source>
        <dbReference type="PROSITE" id="PS51462"/>
    </source>
</evidence>
<evidence type="ECO:0000256" key="1">
    <source>
        <dbReference type="ARBA" id="ARBA00001936"/>
    </source>
</evidence>
<dbReference type="InterPro" id="IPR015797">
    <property type="entry name" value="NUDIX_hydrolase-like_dom_sf"/>
</dbReference>
<keyword evidence="6" id="KW-0464">Manganese</keyword>
<dbReference type="PANTHER" id="PTHR12318:SF0">
    <property type="entry name" value="ACYL-COENZYME A DIPHOSPHATASE NUDT19"/>
    <property type="match status" value="1"/>
</dbReference>
<protein>
    <submittedName>
        <fullName evidence="9">Unannotated protein</fullName>
    </submittedName>
</protein>
<evidence type="ECO:0000256" key="6">
    <source>
        <dbReference type="ARBA" id="ARBA00023211"/>
    </source>
</evidence>
<comment type="cofactor">
    <cofactor evidence="1">
        <name>Mn(2+)</name>
        <dbReference type="ChEBI" id="CHEBI:29035"/>
    </cofactor>
</comment>
<evidence type="ECO:0000256" key="3">
    <source>
        <dbReference type="ARBA" id="ARBA00022723"/>
    </source>
</evidence>
<proteinExistence type="predicted"/>
<name>A0A6J6DZW3_9ZZZZ</name>